<feature type="compositionally biased region" description="Basic and acidic residues" evidence="3">
    <location>
        <begin position="140"/>
        <end position="154"/>
    </location>
</feature>
<feature type="region of interest" description="Disordered" evidence="3">
    <location>
        <begin position="113"/>
        <end position="154"/>
    </location>
</feature>
<keyword evidence="6" id="KW-1185">Reference proteome</keyword>
<dbReference type="Proteomes" id="UP001595997">
    <property type="component" value="Unassembled WGS sequence"/>
</dbReference>
<reference evidence="6" key="1">
    <citation type="journal article" date="2019" name="Int. J. Syst. Evol. Microbiol.">
        <title>The Global Catalogue of Microorganisms (GCM) 10K type strain sequencing project: providing services to taxonomists for standard genome sequencing and annotation.</title>
        <authorList>
            <consortium name="The Broad Institute Genomics Platform"/>
            <consortium name="The Broad Institute Genome Sequencing Center for Infectious Disease"/>
            <person name="Wu L."/>
            <person name="Ma J."/>
        </authorList>
    </citation>
    <scope>NUCLEOTIDE SEQUENCE [LARGE SCALE GENOMIC DNA]</scope>
    <source>
        <strain evidence="6">CGMCC 4.7357</strain>
    </source>
</reference>
<organism evidence="5 6">
    <name type="scientific">Streptomyces ovatisporus</name>
    <dbReference type="NCBI Taxonomy" id="1128682"/>
    <lineage>
        <taxon>Bacteria</taxon>
        <taxon>Bacillati</taxon>
        <taxon>Actinomycetota</taxon>
        <taxon>Actinomycetes</taxon>
        <taxon>Kitasatosporales</taxon>
        <taxon>Streptomycetaceae</taxon>
        <taxon>Streptomyces</taxon>
    </lineage>
</organism>
<gene>
    <name evidence="5" type="ORF">ACFPA8_15000</name>
</gene>
<feature type="region of interest" description="Disordered" evidence="3">
    <location>
        <begin position="57"/>
        <end position="91"/>
    </location>
</feature>
<evidence type="ECO:0000313" key="5">
    <source>
        <dbReference type="EMBL" id="MFC4495440.1"/>
    </source>
</evidence>
<dbReference type="InterPro" id="IPR036331">
    <property type="entry name" value="Chagasin-like_sf"/>
</dbReference>
<dbReference type="GO" id="GO:0030414">
    <property type="term" value="F:peptidase inhibitor activity"/>
    <property type="evidence" value="ECO:0007669"/>
    <property type="project" value="UniProtKB-KW"/>
</dbReference>
<dbReference type="Pfam" id="PF09394">
    <property type="entry name" value="Inhibitor_I42"/>
    <property type="match status" value="1"/>
</dbReference>
<protein>
    <submittedName>
        <fullName evidence="5">Protease inhibitor I42 family protein</fullName>
    </submittedName>
</protein>
<dbReference type="EMBL" id="JBHSFH010000007">
    <property type="protein sequence ID" value="MFC4495440.1"/>
    <property type="molecule type" value="Genomic_DNA"/>
</dbReference>
<feature type="compositionally biased region" description="Acidic residues" evidence="3">
    <location>
        <begin position="77"/>
        <end position="86"/>
    </location>
</feature>
<proteinExistence type="predicted"/>
<evidence type="ECO:0000256" key="3">
    <source>
        <dbReference type="SAM" id="MobiDB-lite"/>
    </source>
</evidence>
<dbReference type="Gene3D" id="2.60.40.2020">
    <property type="match status" value="1"/>
</dbReference>
<evidence type="ECO:0000256" key="1">
    <source>
        <dbReference type="ARBA" id="ARBA00022690"/>
    </source>
</evidence>
<evidence type="ECO:0000313" key="6">
    <source>
        <dbReference type="Proteomes" id="UP001595997"/>
    </source>
</evidence>
<dbReference type="PROSITE" id="PS51257">
    <property type="entry name" value="PROKAR_LIPOPROTEIN"/>
    <property type="match status" value="1"/>
</dbReference>
<dbReference type="InterPro" id="IPR018990">
    <property type="entry name" value="Prot_inh_I42_chagasin"/>
</dbReference>
<feature type="domain" description="Proteinase inhibitor I42 chagasin" evidence="4">
    <location>
        <begin position="38"/>
        <end position="108"/>
    </location>
</feature>
<keyword evidence="1 5" id="KW-0646">Protease inhibitor</keyword>
<evidence type="ECO:0000259" key="4">
    <source>
        <dbReference type="Pfam" id="PF09394"/>
    </source>
</evidence>
<accession>A0ABV9A9V0</accession>
<name>A0ABV9A9V0_9ACTN</name>
<keyword evidence="2" id="KW-0789">Thiol protease inhibitor</keyword>
<dbReference type="RefSeq" id="WP_386448248.1">
    <property type="nucleotide sequence ID" value="NZ_JBHSFH010000007.1"/>
</dbReference>
<sequence length="154" mass="16478">MRTLTERIALPALPLLLTALLTGCGQDTYGQDEKKLQVEKGDEFSLSVPVEAARGEDWYLVSPEPEKDVVRSTGDREETEGSDDDGGQSATHYFDFEAVGEGTTRIRLLECPQSGCAGGGDAGGEVSPSPVPSGSPTPDADERGRYHTYEVTVK</sequence>
<feature type="compositionally biased region" description="Basic and acidic residues" evidence="3">
    <location>
        <begin position="64"/>
        <end position="76"/>
    </location>
</feature>
<evidence type="ECO:0000256" key="2">
    <source>
        <dbReference type="ARBA" id="ARBA00022704"/>
    </source>
</evidence>
<comment type="caution">
    <text evidence="5">The sequence shown here is derived from an EMBL/GenBank/DDBJ whole genome shotgun (WGS) entry which is preliminary data.</text>
</comment>